<name>A0AB36FM74_ALTMA</name>
<organism evidence="2 3">
    <name type="scientific">Alteromonas macleodii</name>
    <name type="common">Pseudoalteromonas macleodii</name>
    <dbReference type="NCBI Taxonomy" id="28108"/>
    <lineage>
        <taxon>Bacteria</taxon>
        <taxon>Pseudomonadati</taxon>
        <taxon>Pseudomonadota</taxon>
        <taxon>Gammaproteobacteria</taxon>
        <taxon>Alteromonadales</taxon>
        <taxon>Alteromonadaceae</taxon>
        <taxon>Alteromonas/Salinimonas group</taxon>
        <taxon>Alteromonas</taxon>
    </lineage>
</organism>
<accession>A0AB36FM74</accession>
<gene>
    <name evidence="2" type="ORF">BFV95_4549</name>
</gene>
<protein>
    <submittedName>
        <fullName evidence="2">Membrane protein</fullName>
    </submittedName>
</protein>
<keyword evidence="3" id="KW-1185">Reference proteome</keyword>
<dbReference type="Proteomes" id="UP000095392">
    <property type="component" value="Unassembled WGS sequence"/>
</dbReference>
<dbReference type="AlphaFoldDB" id="A0AB36FM74"/>
<feature type="transmembrane region" description="Helical" evidence="1">
    <location>
        <begin position="6"/>
        <end position="29"/>
    </location>
</feature>
<keyword evidence="1" id="KW-0812">Transmembrane</keyword>
<proteinExistence type="predicted"/>
<evidence type="ECO:0000313" key="3">
    <source>
        <dbReference type="Proteomes" id="UP000095392"/>
    </source>
</evidence>
<keyword evidence="1" id="KW-1133">Transmembrane helix</keyword>
<reference evidence="2 3" key="1">
    <citation type="submission" date="2016-09" db="EMBL/GenBank/DDBJ databases">
        <title>Draft Genome Sequence of four Alteromonas macleodii strains isolated from copper coupons and grown long-term at elevated copper levels.</title>
        <authorList>
            <person name="Cusick K."/>
            <person name="Dale J."/>
            <person name="Little B."/>
            <person name="Biffinger J."/>
        </authorList>
    </citation>
    <scope>NUCLEOTIDE SEQUENCE [LARGE SCALE GENOMIC DNA]</scope>
    <source>
        <strain evidence="2 3">KCP01</strain>
    </source>
</reference>
<dbReference type="EMBL" id="MIPY01000058">
    <property type="protein sequence ID" value="OES24790.1"/>
    <property type="molecule type" value="Genomic_DNA"/>
</dbReference>
<comment type="caution">
    <text evidence="2">The sequence shown here is derived from an EMBL/GenBank/DDBJ whole genome shotgun (WGS) entry which is preliminary data.</text>
</comment>
<sequence length="39" mass="4074">MSIELLVFGVIVVAALVGGISVNVGDINIGNKHKENKPK</sequence>
<evidence type="ECO:0000313" key="2">
    <source>
        <dbReference type="EMBL" id="OES24790.1"/>
    </source>
</evidence>
<evidence type="ECO:0000256" key="1">
    <source>
        <dbReference type="SAM" id="Phobius"/>
    </source>
</evidence>
<keyword evidence="1" id="KW-0472">Membrane</keyword>